<dbReference type="EMBL" id="CAJNYD010004635">
    <property type="protein sequence ID" value="CAF3616515.1"/>
    <property type="molecule type" value="Genomic_DNA"/>
</dbReference>
<reference evidence="2" key="1">
    <citation type="submission" date="2021-02" db="EMBL/GenBank/DDBJ databases">
        <authorList>
            <person name="Nowell W R."/>
        </authorList>
    </citation>
    <scope>NUCLEOTIDE SEQUENCE</scope>
</reference>
<proteinExistence type="predicted"/>
<feature type="non-terminal residue" evidence="2">
    <location>
        <position position="11"/>
    </location>
</feature>
<organism evidence="2 3">
    <name type="scientific">Rotaria socialis</name>
    <dbReference type="NCBI Taxonomy" id="392032"/>
    <lineage>
        <taxon>Eukaryota</taxon>
        <taxon>Metazoa</taxon>
        <taxon>Spiralia</taxon>
        <taxon>Gnathifera</taxon>
        <taxon>Rotifera</taxon>
        <taxon>Eurotatoria</taxon>
        <taxon>Bdelloidea</taxon>
        <taxon>Philodinida</taxon>
        <taxon>Philodinidae</taxon>
        <taxon>Rotaria</taxon>
    </lineage>
</organism>
<dbReference type="Proteomes" id="UP000663851">
    <property type="component" value="Unassembled WGS sequence"/>
</dbReference>
<dbReference type="Proteomes" id="UP000663833">
    <property type="component" value="Unassembled WGS sequence"/>
</dbReference>
<accession>A0A821A8B5</accession>
<protein>
    <submittedName>
        <fullName evidence="2">Uncharacterized protein</fullName>
    </submittedName>
</protein>
<name>A0A821A8B5_9BILA</name>
<evidence type="ECO:0000313" key="2">
    <source>
        <dbReference type="EMBL" id="CAF4576691.1"/>
    </source>
</evidence>
<evidence type="ECO:0000313" key="3">
    <source>
        <dbReference type="Proteomes" id="UP000663851"/>
    </source>
</evidence>
<gene>
    <name evidence="2" type="ORF">HFQ381_LOCUS32313</name>
    <name evidence="1" type="ORF">LUA448_LOCUS31205</name>
</gene>
<dbReference type="EMBL" id="CAJOBO010007715">
    <property type="protein sequence ID" value="CAF4576691.1"/>
    <property type="molecule type" value="Genomic_DNA"/>
</dbReference>
<sequence length="11" mass="1293">MYLISIDDLPL</sequence>
<comment type="caution">
    <text evidence="2">The sequence shown here is derived from an EMBL/GenBank/DDBJ whole genome shotgun (WGS) entry which is preliminary data.</text>
</comment>
<evidence type="ECO:0000313" key="1">
    <source>
        <dbReference type="EMBL" id="CAF3616515.1"/>
    </source>
</evidence>